<comment type="caution">
    <text evidence="6">The sequence shown here is derived from an EMBL/GenBank/DDBJ whole genome shotgun (WGS) entry which is preliminary data.</text>
</comment>
<dbReference type="PROSITE" id="PS50893">
    <property type="entry name" value="ABC_TRANSPORTER_2"/>
    <property type="match status" value="2"/>
</dbReference>
<organism evidence="6 7">
    <name type="scientific">Shewanella submarina</name>
    <dbReference type="NCBI Taxonomy" id="2016376"/>
    <lineage>
        <taxon>Bacteria</taxon>
        <taxon>Pseudomonadati</taxon>
        <taxon>Pseudomonadota</taxon>
        <taxon>Gammaproteobacteria</taxon>
        <taxon>Alteromonadales</taxon>
        <taxon>Shewanellaceae</taxon>
        <taxon>Shewanella</taxon>
    </lineage>
</organism>
<dbReference type="InterPro" id="IPR015856">
    <property type="entry name" value="ABC_transpr_CbiO/EcfA_su"/>
</dbReference>
<evidence type="ECO:0000256" key="4">
    <source>
        <dbReference type="ARBA" id="ARBA00022840"/>
    </source>
</evidence>
<dbReference type="InterPro" id="IPR027417">
    <property type="entry name" value="P-loop_NTPase"/>
</dbReference>
<dbReference type="RefSeq" id="WP_248936839.1">
    <property type="nucleotide sequence ID" value="NZ_JAKILF010000006.1"/>
</dbReference>
<proteinExistence type="inferred from homology"/>
<comment type="similarity">
    <text evidence="1">Belongs to the ABC transporter superfamily.</text>
</comment>
<dbReference type="InterPro" id="IPR050095">
    <property type="entry name" value="ECF_ABC_transporter_ATP-bd"/>
</dbReference>
<evidence type="ECO:0000256" key="3">
    <source>
        <dbReference type="ARBA" id="ARBA00022741"/>
    </source>
</evidence>
<keyword evidence="7" id="KW-1185">Reference proteome</keyword>
<reference evidence="7" key="1">
    <citation type="journal article" date="2019" name="Int. J. Syst. Evol. Microbiol.">
        <title>The Global Catalogue of Microorganisms (GCM) 10K type strain sequencing project: providing services to taxonomists for standard genome sequencing and annotation.</title>
        <authorList>
            <consortium name="The Broad Institute Genomics Platform"/>
            <consortium name="The Broad Institute Genome Sequencing Center for Infectious Disease"/>
            <person name="Wu L."/>
            <person name="Ma J."/>
        </authorList>
    </citation>
    <scope>NUCLEOTIDE SEQUENCE [LARGE SCALE GENOMIC DNA]</scope>
    <source>
        <strain evidence="7">KCTC 52277</strain>
    </source>
</reference>
<dbReference type="GO" id="GO:0005524">
    <property type="term" value="F:ATP binding"/>
    <property type="evidence" value="ECO:0007669"/>
    <property type="project" value="UniProtKB-KW"/>
</dbReference>
<gene>
    <name evidence="6" type="ORF">ACFOE0_12835</name>
</gene>
<evidence type="ECO:0000259" key="5">
    <source>
        <dbReference type="PROSITE" id="PS50893"/>
    </source>
</evidence>
<sequence>MTPLLSLDSIDCAHKDGEPALLSGISLSLHAGECHCISGATGAGKSTLLLLAAGLGGVLCRGRISLQPGVTRALVLQDPHTQLLRRTIGAEVAFSLENLGIEPSQMPVKVRRALQRVGLDLPFSTQVATLSLGQKYRLMIAAQLVSEPGILMLDEPWAQLDDEGVRSLTALLMKLKAEGMALLLVEHHADAFAGLIDHYWALKGGRLTASEIAPQAEPQPCFIPSTVFFQSPNAEVRLTSPGFSLQHSQGEALFESPALEVNAGELVLLCGTNGCGKSSLLSMLAGCGDAAGLPVSVMGKTPELGTFGYNLCYLMQRPNRQLFEMTVEAELSYSLKRYGLPQERATRVMNSLQIAGLAQHSPHRLSYGQQHLIALASLVCLEPKVFLLDDPFAGLDSGYSQLVVNLLQQLRARGCTLIIATHRPMALAQTQNWHIRNQRLEVEHVGQT</sequence>
<dbReference type="PANTHER" id="PTHR43553">
    <property type="entry name" value="HEAVY METAL TRANSPORTER"/>
    <property type="match status" value="1"/>
</dbReference>
<dbReference type="CDD" id="cd03225">
    <property type="entry name" value="ABC_cobalt_CbiO_domain1"/>
    <property type="match status" value="2"/>
</dbReference>
<protein>
    <submittedName>
        <fullName evidence="6">ATP-binding cassette domain-containing protein</fullName>
    </submittedName>
</protein>
<feature type="domain" description="ABC transporter" evidence="5">
    <location>
        <begin position="236"/>
        <end position="448"/>
    </location>
</feature>
<evidence type="ECO:0000256" key="2">
    <source>
        <dbReference type="ARBA" id="ARBA00022448"/>
    </source>
</evidence>
<evidence type="ECO:0000256" key="1">
    <source>
        <dbReference type="ARBA" id="ARBA00005417"/>
    </source>
</evidence>
<dbReference type="PANTHER" id="PTHR43553:SF24">
    <property type="entry name" value="ENERGY-COUPLING FACTOR TRANSPORTER ATP-BINDING PROTEIN ECFA1"/>
    <property type="match status" value="1"/>
</dbReference>
<dbReference type="InterPro" id="IPR003439">
    <property type="entry name" value="ABC_transporter-like_ATP-bd"/>
</dbReference>
<evidence type="ECO:0000313" key="7">
    <source>
        <dbReference type="Proteomes" id="UP001595621"/>
    </source>
</evidence>
<keyword evidence="4 6" id="KW-0067">ATP-binding</keyword>
<dbReference type="InterPro" id="IPR003593">
    <property type="entry name" value="AAA+_ATPase"/>
</dbReference>
<dbReference type="SUPFAM" id="SSF52540">
    <property type="entry name" value="P-loop containing nucleoside triphosphate hydrolases"/>
    <property type="match status" value="2"/>
</dbReference>
<feature type="domain" description="ABC transporter" evidence="5">
    <location>
        <begin position="5"/>
        <end position="229"/>
    </location>
</feature>
<dbReference type="EMBL" id="JBHRTD010000015">
    <property type="protein sequence ID" value="MFC3139064.1"/>
    <property type="molecule type" value="Genomic_DNA"/>
</dbReference>
<dbReference type="Pfam" id="PF00005">
    <property type="entry name" value="ABC_tran"/>
    <property type="match status" value="2"/>
</dbReference>
<dbReference type="SMART" id="SM00382">
    <property type="entry name" value="AAA"/>
    <property type="match status" value="2"/>
</dbReference>
<accession>A0ABV7GC00</accession>
<evidence type="ECO:0000313" key="6">
    <source>
        <dbReference type="EMBL" id="MFC3139064.1"/>
    </source>
</evidence>
<keyword evidence="2" id="KW-0813">Transport</keyword>
<keyword evidence="3" id="KW-0547">Nucleotide-binding</keyword>
<name>A0ABV7GC00_9GAMM</name>
<dbReference type="Proteomes" id="UP001595621">
    <property type="component" value="Unassembled WGS sequence"/>
</dbReference>
<dbReference type="Gene3D" id="3.40.50.300">
    <property type="entry name" value="P-loop containing nucleotide triphosphate hydrolases"/>
    <property type="match status" value="2"/>
</dbReference>